<accession>A0A8H7A7X2</accession>
<dbReference type="Gene3D" id="3.40.50.150">
    <property type="entry name" value="Vaccinia Virus protein VP39"/>
    <property type="match status" value="1"/>
</dbReference>
<organism evidence="2 3">
    <name type="scientific">Endocarpon pusillum</name>
    <dbReference type="NCBI Taxonomy" id="364733"/>
    <lineage>
        <taxon>Eukaryota</taxon>
        <taxon>Fungi</taxon>
        <taxon>Dikarya</taxon>
        <taxon>Ascomycota</taxon>
        <taxon>Pezizomycotina</taxon>
        <taxon>Eurotiomycetes</taxon>
        <taxon>Chaetothyriomycetidae</taxon>
        <taxon>Verrucariales</taxon>
        <taxon>Verrucariaceae</taxon>
        <taxon>Endocarpon</taxon>
    </lineage>
</organism>
<proteinExistence type="predicted"/>
<name>A0A8H7A7X2_9EURO</name>
<dbReference type="EMBL" id="JAACFV010000219">
    <property type="protein sequence ID" value="KAF7502787.1"/>
    <property type="molecule type" value="Genomic_DNA"/>
</dbReference>
<dbReference type="AlphaFoldDB" id="A0A8H7A7X2"/>
<dbReference type="OrthoDB" id="66144at2759"/>
<protein>
    <recommendedName>
        <fullName evidence="1">Methyltransferase type 11 domain-containing protein</fullName>
    </recommendedName>
</protein>
<evidence type="ECO:0000313" key="2">
    <source>
        <dbReference type="EMBL" id="KAF7502787.1"/>
    </source>
</evidence>
<dbReference type="Proteomes" id="UP000606974">
    <property type="component" value="Unassembled WGS sequence"/>
</dbReference>
<keyword evidence="3" id="KW-1185">Reference proteome</keyword>
<reference evidence="2" key="1">
    <citation type="submission" date="2020-02" db="EMBL/GenBank/DDBJ databases">
        <authorList>
            <person name="Palmer J.M."/>
        </authorList>
    </citation>
    <scope>NUCLEOTIDE SEQUENCE</scope>
    <source>
        <strain evidence="2">EPUS1.4</strain>
        <tissue evidence="2">Thallus</tissue>
    </source>
</reference>
<sequence>MSQLHKDTDHWSPQSYSAAASFVPKLTQKVLQYLDPQPTDRVLDLGCGDAKFTGNYLHSVAEVYGVDASASLIASANQDYGSSKARFTVLDCRYLEQDVEAVSGVWDKVVSNAALHWILRDCSTRVNTLRACFSALKTGGAFVFEMGGAGNVAEVHTALMSALLHQGLSIHQAREASPWFFPSEAWMRKTLEDIGFIVEVLEIEYRPTKLTTGDEGGLRGWVKLMGASMLGVLEDASKREAALEQVCEVLSTIVTRIEDGSEWLGYVRLRGVARKP</sequence>
<dbReference type="SUPFAM" id="SSF53335">
    <property type="entry name" value="S-adenosyl-L-methionine-dependent methyltransferases"/>
    <property type="match status" value="1"/>
</dbReference>
<dbReference type="InterPro" id="IPR013216">
    <property type="entry name" value="Methyltransf_11"/>
</dbReference>
<dbReference type="Pfam" id="PF08241">
    <property type="entry name" value="Methyltransf_11"/>
    <property type="match status" value="1"/>
</dbReference>
<dbReference type="InterPro" id="IPR029063">
    <property type="entry name" value="SAM-dependent_MTases_sf"/>
</dbReference>
<evidence type="ECO:0000313" key="3">
    <source>
        <dbReference type="Proteomes" id="UP000606974"/>
    </source>
</evidence>
<comment type="caution">
    <text evidence="2">The sequence shown here is derived from an EMBL/GenBank/DDBJ whole genome shotgun (WGS) entry which is preliminary data.</text>
</comment>
<evidence type="ECO:0000259" key="1">
    <source>
        <dbReference type="Pfam" id="PF08241"/>
    </source>
</evidence>
<dbReference type="GO" id="GO:0008757">
    <property type="term" value="F:S-adenosylmethionine-dependent methyltransferase activity"/>
    <property type="evidence" value="ECO:0007669"/>
    <property type="project" value="InterPro"/>
</dbReference>
<dbReference type="PANTHER" id="PTHR43861">
    <property type="entry name" value="TRANS-ACONITATE 2-METHYLTRANSFERASE-RELATED"/>
    <property type="match status" value="1"/>
</dbReference>
<dbReference type="CDD" id="cd02440">
    <property type="entry name" value="AdoMet_MTases"/>
    <property type="match status" value="1"/>
</dbReference>
<gene>
    <name evidence="2" type="ORF">GJ744_005046</name>
</gene>
<feature type="domain" description="Methyltransferase type 11" evidence="1">
    <location>
        <begin position="43"/>
        <end position="144"/>
    </location>
</feature>
<dbReference type="PANTHER" id="PTHR43861:SF1">
    <property type="entry name" value="TRANS-ACONITATE 2-METHYLTRANSFERASE"/>
    <property type="match status" value="1"/>
</dbReference>